<evidence type="ECO:0000256" key="7">
    <source>
        <dbReference type="SAM" id="Phobius"/>
    </source>
</evidence>
<sequence length="1010" mass="114524">MMSTEEEMEYQSYPSASVNIPMSSARRRSVSRRRDRSLNSVHFQNLNRTSKRAASTPKPTRPSGRTLNQSSTNNQLSTNSQSSTHNQSSTNRHVAISLLSPIHPSNSPDRSQSPAPLLPFDCPSDDEQHQQQNMHITTRSGKMKKDTVLSYFTLRSDGQYDCNTCHQPYMAYNGSVTNLRRHLFIKHNVAAAIYDSQLSQIKQKSTVSNDIPTTLPKIRQEQLDKAIVDCIIDDSLPFTTFMKSGMINLLKTFDPRYEPPSRFTIASQVDKIYHKYVVDVKALLKRAPRIAFTADIWKSGARKYYISLTAHFFDKDFEVVPLVLSLRQLTQRHLAINVQSFIMFELDERFQIMSQQRAGITTDCGSEMVAATSNGLFGPRYSCIAHVWNNVVKNGLCLWSPPDPTKFPINEDDVDVNESIQSLGDDEDDLLDDEGQQANQLDNDETQENDNINLSPLNQIQSTALTVVMLNKKIIESTQDEFLSDDDEPVIIQPETRLITLVGLFEHTFNLLNRCRQLIHDIRNIGVVQIFVSMEIGKKGRCFTLDMEIRWNTTFQMLDHLLEHQILIDTIVRRKFDGLTVVQMNRLKLAALTPDDWDILRALHNIAAFLDPETHNDLNKNDFTKAMEIVKQKIKEIPTAATITIPTTTTSSLSSSSSSSSPSHLVLSKKESAKQLMNRLAGIDTNQSNIRSMSADVELSLFSNAIKMKENFKQFWSTHRHSFSRLVALVHCYCLVPATNYLRLTPICNKNETETISKQQTNESNLIFHDLEDNCDYKLMFLDCDAMATTPTTTTLTTTTTTTPTTTTTITTTTTTTMPSTIEMTRLFDIEIETTYISDILIHQTTEIPVPLTKTWIIPTTTQETPLNNIKKLFTVLGTLIAITIGAIVFVYFWYRFKGILRQKKKKKTFLVQQQGHFNSPILNHHHHHLSIAIHYASSDILGSINNVHLSRSKSHSQTLIEPPILQSLSMYKNTESIDNDQIVNFIDDESIQQYSGDVSIADMQAISQC</sequence>
<dbReference type="SUPFAM" id="SSF140996">
    <property type="entry name" value="Hermes dimerisation domain"/>
    <property type="match status" value="1"/>
</dbReference>
<accession>A0A814MED4</accession>
<evidence type="ECO:0000256" key="4">
    <source>
        <dbReference type="ARBA" id="ARBA00022833"/>
    </source>
</evidence>
<reference evidence="8" key="1">
    <citation type="submission" date="2021-02" db="EMBL/GenBank/DDBJ databases">
        <authorList>
            <person name="Nowell W R."/>
        </authorList>
    </citation>
    <scope>NUCLEOTIDE SEQUENCE</scope>
</reference>
<evidence type="ECO:0000313" key="8">
    <source>
        <dbReference type="EMBL" id="CAF1077320.1"/>
    </source>
</evidence>
<dbReference type="PANTHER" id="PTHR46481:SF10">
    <property type="entry name" value="ZINC FINGER BED DOMAIN-CONTAINING PROTEIN 39"/>
    <property type="match status" value="1"/>
</dbReference>
<proteinExistence type="predicted"/>
<evidence type="ECO:0000256" key="3">
    <source>
        <dbReference type="ARBA" id="ARBA00022771"/>
    </source>
</evidence>
<keyword evidence="7" id="KW-1133">Transmembrane helix</keyword>
<dbReference type="SUPFAM" id="SSF53098">
    <property type="entry name" value="Ribonuclease H-like"/>
    <property type="match status" value="1"/>
</dbReference>
<evidence type="ECO:0000256" key="6">
    <source>
        <dbReference type="SAM" id="MobiDB-lite"/>
    </source>
</evidence>
<dbReference type="InterPro" id="IPR012337">
    <property type="entry name" value="RNaseH-like_sf"/>
</dbReference>
<feature type="compositionally biased region" description="Polar residues" evidence="6">
    <location>
        <begin position="103"/>
        <end position="114"/>
    </location>
</feature>
<evidence type="ECO:0000256" key="2">
    <source>
        <dbReference type="ARBA" id="ARBA00022723"/>
    </source>
</evidence>
<keyword evidence="4" id="KW-0862">Zinc</keyword>
<feature type="compositionally biased region" description="Polar residues" evidence="6">
    <location>
        <begin position="12"/>
        <end position="22"/>
    </location>
</feature>
<feature type="compositionally biased region" description="Basic residues" evidence="6">
    <location>
        <begin position="25"/>
        <end position="35"/>
    </location>
</feature>
<feature type="compositionally biased region" description="Polar residues" evidence="6">
    <location>
        <begin position="38"/>
        <end position="48"/>
    </location>
</feature>
<protein>
    <recommendedName>
        <fullName evidence="10">BED-type domain-containing protein</fullName>
    </recommendedName>
</protein>
<feature type="region of interest" description="Disordered" evidence="6">
    <location>
        <begin position="1"/>
        <end position="137"/>
    </location>
</feature>
<comment type="subcellular location">
    <subcellularLocation>
        <location evidence="1">Nucleus</location>
    </subcellularLocation>
</comment>
<dbReference type="AlphaFoldDB" id="A0A814MED4"/>
<keyword evidence="5" id="KW-0539">Nucleus</keyword>
<keyword evidence="7" id="KW-0812">Transmembrane</keyword>
<evidence type="ECO:0000256" key="1">
    <source>
        <dbReference type="ARBA" id="ARBA00004123"/>
    </source>
</evidence>
<feature type="transmembrane region" description="Helical" evidence="7">
    <location>
        <begin position="873"/>
        <end position="895"/>
    </location>
</feature>
<dbReference type="InterPro" id="IPR052035">
    <property type="entry name" value="ZnF_BED_domain_contain"/>
</dbReference>
<keyword evidence="3" id="KW-0863">Zinc-finger</keyword>
<keyword evidence="2" id="KW-0479">Metal-binding</keyword>
<dbReference type="Proteomes" id="UP000663889">
    <property type="component" value="Unassembled WGS sequence"/>
</dbReference>
<feature type="compositionally biased region" description="Low complexity" evidence="6">
    <location>
        <begin position="66"/>
        <end position="91"/>
    </location>
</feature>
<organism evidence="8 9">
    <name type="scientific">Rotaria sordida</name>
    <dbReference type="NCBI Taxonomy" id="392033"/>
    <lineage>
        <taxon>Eukaryota</taxon>
        <taxon>Metazoa</taxon>
        <taxon>Spiralia</taxon>
        <taxon>Gnathifera</taxon>
        <taxon>Rotifera</taxon>
        <taxon>Eurotatoria</taxon>
        <taxon>Bdelloidea</taxon>
        <taxon>Philodinida</taxon>
        <taxon>Philodinidae</taxon>
        <taxon>Rotaria</taxon>
    </lineage>
</organism>
<name>A0A814MED4_9BILA</name>
<evidence type="ECO:0008006" key="10">
    <source>
        <dbReference type="Google" id="ProtNLM"/>
    </source>
</evidence>
<gene>
    <name evidence="8" type="ORF">SEV965_LOCUS14666</name>
</gene>
<dbReference type="PANTHER" id="PTHR46481">
    <property type="entry name" value="ZINC FINGER BED DOMAIN-CONTAINING PROTEIN 4"/>
    <property type="match status" value="1"/>
</dbReference>
<evidence type="ECO:0000256" key="5">
    <source>
        <dbReference type="ARBA" id="ARBA00023242"/>
    </source>
</evidence>
<comment type="caution">
    <text evidence="8">The sequence shown here is derived from an EMBL/GenBank/DDBJ whole genome shotgun (WGS) entry which is preliminary data.</text>
</comment>
<dbReference type="EMBL" id="CAJNOU010000740">
    <property type="protein sequence ID" value="CAF1077320.1"/>
    <property type="molecule type" value="Genomic_DNA"/>
</dbReference>
<dbReference type="GO" id="GO:0008270">
    <property type="term" value="F:zinc ion binding"/>
    <property type="evidence" value="ECO:0007669"/>
    <property type="project" value="UniProtKB-KW"/>
</dbReference>
<dbReference type="GO" id="GO:0005634">
    <property type="term" value="C:nucleus"/>
    <property type="evidence" value="ECO:0007669"/>
    <property type="project" value="UniProtKB-SubCell"/>
</dbReference>
<evidence type="ECO:0000313" key="9">
    <source>
        <dbReference type="Proteomes" id="UP000663889"/>
    </source>
</evidence>
<keyword evidence="7" id="KW-0472">Membrane</keyword>